<dbReference type="AlphaFoldDB" id="A0A8T1K9Z6"/>
<name>A0A8T1K9Z6_9STRA</name>
<dbReference type="EMBL" id="RCMK01000260">
    <property type="protein sequence ID" value="KAG2940259.1"/>
    <property type="molecule type" value="Genomic_DNA"/>
</dbReference>
<gene>
    <name evidence="1" type="ORF">PC117_g10597</name>
</gene>
<sequence>MTITGKVLSRMIERRGEDAYGESGSRAGAGLERDRREWVSLMGALEVIPDQEAVAALVWSWRNTNGGHSWSG</sequence>
<reference evidence="1" key="1">
    <citation type="submission" date="2018-10" db="EMBL/GenBank/DDBJ databases">
        <title>Effector identification in a new, highly contiguous assembly of the strawberry crown rot pathogen Phytophthora cactorum.</title>
        <authorList>
            <person name="Armitage A.D."/>
            <person name="Nellist C.F."/>
            <person name="Bates H."/>
            <person name="Vickerstaff R.J."/>
            <person name="Harrison R.J."/>
        </authorList>
    </citation>
    <scope>NUCLEOTIDE SEQUENCE</scope>
    <source>
        <strain evidence="1">4040</strain>
    </source>
</reference>
<protein>
    <submittedName>
        <fullName evidence="1">Uncharacterized protein</fullName>
    </submittedName>
</protein>
<evidence type="ECO:0000313" key="1">
    <source>
        <dbReference type="EMBL" id="KAG2940259.1"/>
    </source>
</evidence>
<proteinExistence type="predicted"/>
<comment type="caution">
    <text evidence="1">The sequence shown here is derived from an EMBL/GenBank/DDBJ whole genome shotgun (WGS) entry which is preliminary data.</text>
</comment>
<organism evidence="1 2">
    <name type="scientific">Phytophthora cactorum</name>
    <dbReference type="NCBI Taxonomy" id="29920"/>
    <lineage>
        <taxon>Eukaryota</taxon>
        <taxon>Sar</taxon>
        <taxon>Stramenopiles</taxon>
        <taxon>Oomycota</taxon>
        <taxon>Peronosporomycetes</taxon>
        <taxon>Peronosporales</taxon>
        <taxon>Peronosporaceae</taxon>
        <taxon>Phytophthora</taxon>
    </lineage>
</organism>
<dbReference type="Proteomes" id="UP000736787">
    <property type="component" value="Unassembled WGS sequence"/>
</dbReference>
<accession>A0A8T1K9Z6</accession>
<evidence type="ECO:0000313" key="2">
    <source>
        <dbReference type="Proteomes" id="UP000736787"/>
    </source>
</evidence>